<name>A0A6V8K269_9ACTN</name>
<evidence type="ECO:0000313" key="2">
    <source>
        <dbReference type="EMBL" id="GFJ77670.1"/>
    </source>
</evidence>
<organism evidence="2 3">
    <name type="scientific">Phytohabitans houttuyneae</name>
    <dbReference type="NCBI Taxonomy" id="1076126"/>
    <lineage>
        <taxon>Bacteria</taxon>
        <taxon>Bacillati</taxon>
        <taxon>Actinomycetota</taxon>
        <taxon>Actinomycetes</taxon>
        <taxon>Micromonosporales</taxon>
        <taxon>Micromonosporaceae</taxon>
    </lineage>
</organism>
<accession>A0A6V8K269</accession>
<reference evidence="2 3" key="2">
    <citation type="submission" date="2020-03" db="EMBL/GenBank/DDBJ databases">
        <authorList>
            <person name="Ichikawa N."/>
            <person name="Kimura A."/>
            <person name="Kitahashi Y."/>
            <person name="Uohara A."/>
        </authorList>
    </citation>
    <scope>NUCLEOTIDE SEQUENCE [LARGE SCALE GENOMIC DNA]</scope>
    <source>
        <strain evidence="2 3">NBRC 108639</strain>
    </source>
</reference>
<proteinExistence type="predicted"/>
<evidence type="ECO:0008006" key="4">
    <source>
        <dbReference type="Google" id="ProtNLM"/>
    </source>
</evidence>
<keyword evidence="3" id="KW-1185">Reference proteome</keyword>
<comment type="caution">
    <text evidence="2">The sequence shown here is derived from an EMBL/GenBank/DDBJ whole genome shotgun (WGS) entry which is preliminary data.</text>
</comment>
<feature type="compositionally biased region" description="Polar residues" evidence="1">
    <location>
        <begin position="68"/>
        <end position="79"/>
    </location>
</feature>
<evidence type="ECO:0000313" key="3">
    <source>
        <dbReference type="Proteomes" id="UP000482800"/>
    </source>
</evidence>
<protein>
    <recommendedName>
        <fullName evidence="4">Pecanex-like protein 1</fullName>
    </recommendedName>
</protein>
<feature type="compositionally biased region" description="Low complexity" evidence="1">
    <location>
        <begin position="89"/>
        <end position="119"/>
    </location>
</feature>
<dbReference type="Proteomes" id="UP000482800">
    <property type="component" value="Unassembled WGS sequence"/>
</dbReference>
<dbReference type="AlphaFoldDB" id="A0A6V8K269"/>
<gene>
    <name evidence="2" type="ORF">Phou_018500</name>
</gene>
<sequence length="304" mass="32456">MYRSAQRRRSTSGRNKRIIAVLATLVVFGGIITVTQVSNAGDRRNRGGRAPATQCRPAPDGTAPAGQANVTETRQNGRTVRNYWGDGQACTTTPASPTPSTNASGAPNQPATSAPSTTAPQPPLEFGPDECSEGNNLEIHDGFQNGNRCVDTQMGEVANADQNPTLLIVSAPRSVAVNEPFTIRVSTRNLIRDRFLPAGRGGYYVDMSILNAQNLVRGHFHSACRQLNSTRVAPDPAPAPAFFVATEDNGGSAQPDVIEIRVPGLPNRGTFQCASWAGDASHRIPMMQRANQVPAFDAVRVTVR</sequence>
<reference evidence="2 3" key="1">
    <citation type="submission" date="2020-03" db="EMBL/GenBank/DDBJ databases">
        <title>Whole genome shotgun sequence of Phytohabitans houttuyneae NBRC 108639.</title>
        <authorList>
            <person name="Komaki H."/>
            <person name="Tamura T."/>
        </authorList>
    </citation>
    <scope>NUCLEOTIDE SEQUENCE [LARGE SCALE GENOMIC DNA]</scope>
    <source>
        <strain evidence="2 3">NBRC 108639</strain>
    </source>
</reference>
<feature type="region of interest" description="Disordered" evidence="1">
    <location>
        <begin position="41"/>
        <end position="136"/>
    </location>
</feature>
<dbReference type="EMBL" id="BLPF01000001">
    <property type="protein sequence ID" value="GFJ77670.1"/>
    <property type="molecule type" value="Genomic_DNA"/>
</dbReference>
<evidence type="ECO:0000256" key="1">
    <source>
        <dbReference type="SAM" id="MobiDB-lite"/>
    </source>
</evidence>